<dbReference type="GO" id="GO:0046872">
    <property type="term" value="F:metal ion binding"/>
    <property type="evidence" value="ECO:0007669"/>
    <property type="project" value="UniProtKB-KW"/>
</dbReference>
<gene>
    <name evidence="16" type="ORF">MAXJ12_14538</name>
</gene>
<keyword evidence="10 13" id="KW-1133">Transmembrane helix</keyword>
<dbReference type="GO" id="GO:0009326">
    <property type="term" value="C:formate dehydrogenase complex"/>
    <property type="evidence" value="ECO:0007669"/>
    <property type="project" value="InterPro"/>
</dbReference>
<dbReference type="GO" id="GO:0009061">
    <property type="term" value="P:anaerobic respiration"/>
    <property type="evidence" value="ECO:0007669"/>
    <property type="project" value="TreeGrafter"/>
</dbReference>
<dbReference type="NCBIfam" id="TIGR01583">
    <property type="entry name" value="formate-DH-gamm"/>
    <property type="match status" value="1"/>
</dbReference>
<dbReference type="InterPro" id="IPR006471">
    <property type="entry name" value="Formate_DH_gsu"/>
</dbReference>
<dbReference type="SUPFAM" id="SSF81342">
    <property type="entry name" value="Transmembrane di-heme cytochromes"/>
    <property type="match status" value="1"/>
</dbReference>
<keyword evidence="5" id="KW-1003">Cell membrane</keyword>
<keyword evidence="8" id="KW-0479">Metal-binding</keyword>
<evidence type="ECO:0000313" key="17">
    <source>
        <dbReference type="Proteomes" id="UP000003250"/>
    </source>
</evidence>
<organism evidence="16 17">
    <name type="scientific">Mesorhizobium alhagi CCNWXJ12-2</name>
    <dbReference type="NCBI Taxonomy" id="1107882"/>
    <lineage>
        <taxon>Bacteria</taxon>
        <taxon>Pseudomonadati</taxon>
        <taxon>Pseudomonadota</taxon>
        <taxon>Alphaproteobacteria</taxon>
        <taxon>Hyphomicrobiales</taxon>
        <taxon>Phyllobacteriaceae</taxon>
        <taxon>Allomesorhizobium</taxon>
    </lineage>
</organism>
<evidence type="ECO:0000256" key="14">
    <source>
        <dbReference type="SAM" id="SignalP"/>
    </source>
</evidence>
<evidence type="ECO:0000256" key="10">
    <source>
        <dbReference type="ARBA" id="ARBA00022989"/>
    </source>
</evidence>
<dbReference type="PANTHER" id="PTHR30074">
    <property type="entry name" value="FORMATE DEHYDROGENASE, NITRATE-INDUCIBLE, CYTOCHROME B556 FDN SUBUNIT"/>
    <property type="match status" value="1"/>
</dbReference>
<accession>H0HRX0</accession>
<dbReference type="InterPro" id="IPR011577">
    <property type="entry name" value="Cyt_b561_bac/Ni-Hgenase"/>
</dbReference>
<keyword evidence="9" id="KW-0249">Electron transport</keyword>
<keyword evidence="6" id="KW-0349">Heme</keyword>
<evidence type="ECO:0000313" key="16">
    <source>
        <dbReference type="EMBL" id="EHK56525.1"/>
    </source>
</evidence>
<keyword evidence="17" id="KW-1185">Reference proteome</keyword>
<keyword evidence="7 13" id="KW-0812">Transmembrane</keyword>
<dbReference type="InterPro" id="IPR016174">
    <property type="entry name" value="Di-haem_cyt_TM"/>
</dbReference>
<comment type="subcellular location">
    <subcellularLocation>
        <location evidence="2">Cell membrane</location>
        <topology evidence="2">Multi-pass membrane protein</topology>
    </subcellularLocation>
</comment>
<evidence type="ECO:0000256" key="12">
    <source>
        <dbReference type="ARBA" id="ARBA00023136"/>
    </source>
</evidence>
<feature type="transmembrane region" description="Helical" evidence="13">
    <location>
        <begin position="85"/>
        <end position="107"/>
    </location>
</feature>
<dbReference type="GO" id="GO:0005886">
    <property type="term" value="C:plasma membrane"/>
    <property type="evidence" value="ECO:0007669"/>
    <property type="project" value="UniProtKB-SubCell"/>
</dbReference>
<evidence type="ECO:0000256" key="11">
    <source>
        <dbReference type="ARBA" id="ARBA00023004"/>
    </source>
</evidence>
<evidence type="ECO:0000256" key="9">
    <source>
        <dbReference type="ARBA" id="ARBA00022982"/>
    </source>
</evidence>
<feature type="transmembrane region" description="Helical" evidence="13">
    <location>
        <begin position="131"/>
        <end position="152"/>
    </location>
</feature>
<dbReference type="GO" id="GO:0036397">
    <property type="term" value="F:formate dehydrogenase (quinone) activity"/>
    <property type="evidence" value="ECO:0007669"/>
    <property type="project" value="TreeGrafter"/>
</dbReference>
<evidence type="ECO:0000256" key="2">
    <source>
        <dbReference type="ARBA" id="ARBA00004651"/>
    </source>
</evidence>
<keyword evidence="4" id="KW-0813">Transport</keyword>
<dbReference type="RefSeq" id="WP_008836530.1">
    <property type="nucleotide sequence ID" value="NZ_AHAM01000118.1"/>
</dbReference>
<evidence type="ECO:0000259" key="15">
    <source>
        <dbReference type="Pfam" id="PF01292"/>
    </source>
</evidence>
<comment type="cofactor">
    <cofactor evidence="1">
        <name>heme</name>
        <dbReference type="ChEBI" id="CHEBI:30413"/>
    </cofactor>
</comment>
<evidence type="ECO:0000256" key="3">
    <source>
        <dbReference type="ARBA" id="ARBA00010747"/>
    </source>
</evidence>
<dbReference type="PATRIC" id="fig|1107882.3.peg.2835"/>
<feature type="transmembrane region" description="Helical" evidence="13">
    <location>
        <begin position="179"/>
        <end position="197"/>
    </location>
</feature>
<dbReference type="Pfam" id="PF01292">
    <property type="entry name" value="Ni_hydr_CYTB"/>
    <property type="match status" value="1"/>
</dbReference>
<feature type="transmembrane region" description="Helical" evidence="13">
    <location>
        <begin position="272"/>
        <end position="290"/>
    </location>
</feature>
<dbReference type="PANTHER" id="PTHR30074:SF6">
    <property type="entry name" value="FORMATE DEHYDROGENASE GAMMA SUBUNIT"/>
    <property type="match status" value="1"/>
</dbReference>
<dbReference type="GO" id="GO:0008863">
    <property type="term" value="F:formate dehydrogenase (NAD+) activity"/>
    <property type="evidence" value="ECO:0007669"/>
    <property type="project" value="InterPro"/>
</dbReference>
<dbReference type="GO" id="GO:0015944">
    <property type="term" value="P:formate oxidation"/>
    <property type="evidence" value="ECO:0007669"/>
    <property type="project" value="TreeGrafter"/>
</dbReference>
<feature type="transmembrane region" description="Helical" evidence="13">
    <location>
        <begin position="235"/>
        <end position="260"/>
    </location>
</feature>
<protein>
    <submittedName>
        <fullName evidence="16">Formate dehydrogenase, gamma subunit</fullName>
    </submittedName>
</protein>
<dbReference type="GO" id="GO:0022904">
    <property type="term" value="P:respiratory electron transport chain"/>
    <property type="evidence" value="ECO:0007669"/>
    <property type="project" value="InterPro"/>
</dbReference>
<evidence type="ECO:0000256" key="6">
    <source>
        <dbReference type="ARBA" id="ARBA00022617"/>
    </source>
</evidence>
<evidence type="ECO:0000256" key="8">
    <source>
        <dbReference type="ARBA" id="ARBA00022723"/>
    </source>
</evidence>
<dbReference type="Gene3D" id="1.20.950.20">
    <property type="entry name" value="Transmembrane di-heme cytochromes, Chain C"/>
    <property type="match status" value="1"/>
</dbReference>
<dbReference type="InterPro" id="IPR051817">
    <property type="entry name" value="FDH_cytochrome_b556_subunit"/>
</dbReference>
<dbReference type="GO" id="GO:0009055">
    <property type="term" value="F:electron transfer activity"/>
    <property type="evidence" value="ECO:0007669"/>
    <property type="project" value="InterPro"/>
</dbReference>
<proteinExistence type="inferred from homology"/>
<keyword evidence="12 13" id="KW-0472">Membrane</keyword>
<evidence type="ECO:0000256" key="13">
    <source>
        <dbReference type="SAM" id="Phobius"/>
    </source>
</evidence>
<evidence type="ECO:0000256" key="4">
    <source>
        <dbReference type="ARBA" id="ARBA00022448"/>
    </source>
</evidence>
<feature type="domain" description="Cytochrome b561 bacterial/Ni-hydrogenase" evidence="15">
    <location>
        <begin position="124"/>
        <end position="302"/>
    </location>
</feature>
<feature type="signal peptide" evidence="14">
    <location>
        <begin position="1"/>
        <end position="30"/>
    </location>
</feature>
<reference evidence="16 17" key="1">
    <citation type="journal article" date="2012" name="J. Bacteriol.">
        <title>Draft Genome Sequence of Mesorhizobium alhagi CCNWXJ12-2T, a Novel Salt-Resistant Species Isolated from the Desert of Northwestern China.</title>
        <authorList>
            <person name="Zhou M."/>
            <person name="Chen W."/>
            <person name="Chen H."/>
            <person name="Wei G."/>
        </authorList>
    </citation>
    <scope>NUCLEOTIDE SEQUENCE [LARGE SCALE GENOMIC DNA]</scope>
    <source>
        <strain evidence="16 17">CCNWXJ12-2</strain>
    </source>
</reference>
<dbReference type="EMBL" id="AHAM01000118">
    <property type="protein sequence ID" value="EHK56525.1"/>
    <property type="molecule type" value="Genomic_DNA"/>
</dbReference>
<name>H0HRX0_9HYPH</name>
<evidence type="ECO:0000256" key="1">
    <source>
        <dbReference type="ARBA" id="ARBA00001971"/>
    </source>
</evidence>
<dbReference type="AlphaFoldDB" id="H0HRX0"/>
<keyword evidence="14" id="KW-0732">Signal</keyword>
<evidence type="ECO:0000256" key="7">
    <source>
        <dbReference type="ARBA" id="ARBA00022692"/>
    </source>
</evidence>
<evidence type="ECO:0000256" key="5">
    <source>
        <dbReference type="ARBA" id="ARBA00022475"/>
    </source>
</evidence>
<dbReference type="OrthoDB" id="9790598at2"/>
<feature type="chain" id="PRO_5003534098" evidence="14">
    <location>
        <begin position="31"/>
        <end position="338"/>
    </location>
</feature>
<comment type="similarity">
    <text evidence="3">Belongs to the formate dehydrogenase gamma subunit family.</text>
</comment>
<dbReference type="Proteomes" id="UP000003250">
    <property type="component" value="Unassembled WGS sequence"/>
</dbReference>
<sequence>MQVLKRVRPIGPVLAAVVLAFGLLVAPAGAQEGLSGSNPTAQAVNEQQLLEELNRIQGRVSIPDAKAATLEQPRGRDFRSFHEGALPWIGGIAIIGILLLLGLFYFVRGRIRMRSPESGVKVVRFNTIERLTHWVTATAFIVLAITGLNFVFGKRLLMPLIGPDAFSAWSQWAKYTHDFFSWAFMLGILVMLVLWVWDNLPDRYDGQWLRVGGGFFDKSNRTHPPAARFNAGQKLIFWSVIIGGIALTVSGLFMLFPFAYADVNGMQLAQTIHAIVGVLMVAVIIAHIYIGTLGMEGAYEAMGSGTVDLNWAKEHHSVWVEKQGAKTEPSQPAPTPAE</sequence>
<keyword evidence="11" id="KW-0408">Iron</keyword>